<protein>
    <submittedName>
        <fullName evidence="9">Type IV secretion system protein VirB10</fullName>
    </submittedName>
</protein>
<evidence type="ECO:0000256" key="7">
    <source>
        <dbReference type="SAM" id="MobiDB-lite"/>
    </source>
</evidence>
<feature type="region of interest" description="Disordered" evidence="7">
    <location>
        <begin position="1"/>
        <end position="72"/>
    </location>
</feature>
<evidence type="ECO:0000256" key="1">
    <source>
        <dbReference type="ARBA" id="ARBA00004162"/>
    </source>
</evidence>
<dbReference type="CDD" id="cd16429">
    <property type="entry name" value="VirB10"/>
    <property type="match status" value="1"/>
</dbReference>
<evidence type="ECO:0000256" key="5">
    <source>
        <dbReference type="ARBA" id="ARBA00022989"/>
    </source>
</evidence>
<dbReference type="NCBIfam" id="NF038091">
    <property type="entry name" value="T4SS_VirB10"/>
    <property type="match status" value="1"/>
</dbReference>
<evidence type="ECO:0000256" key="2">
    <source>
        <dbReference type="ARBA" id="ARBA00010265"/>
    </source>
</evidence>
<dbReference type="InterPro" id="IPR047695">
    <property type="entry name" value="T4SS_VirB10/PtlG"/>
</dbReference>
<comment type="similarity">
    <text evidence="2">Belongs to the TrbI/VirB10 family.</text>
</comment>
<dbReference type="EMBL" id="CP136508">
    <property type="protein sequence ID" value="WUR13807.1"/>
    <property type="molecule type" value="Genomic_DNA"/>
</dbReference>
<sequence>MGIFDKLKGIRKKPAPQRPDDEPADDLPDLEAMEAMEPEPTLAQAARASHGQRGREQDSAVQEQFESEGLPSVNRRRASNKVVNVLGLFVIVAIGAAMIVAVNGKKTPERKRVEPADKVANTLPPLAVPPPPPPIQTVSMPMGPAGPVPGGLSTTPPPAAGPSGQSFPVAVQRAASGKGPEDWADRKRSGSLLVEQGMGGMGAQGGQGGQGGQGAGRPPAGLPGLAGLFPGMMPGAGAGAGVAPTGGDNGTGGGRNELASRLEPAELKGASAGLLPDRNFLITKGTALDCALETAIDTTLPGILTCRITRDVYSDNGQVLLLERGTQLVGEQQGNVKHGQARVFALWSRAKTPQGVIINMNSPGTDALGRSGLEGWVDHHFLDRFGAAILMTFIQESMEVLVARQRDGDTISLGGSGMAGSQVVEKILESTVNIPPTIIKNQGDHIQVMVARDLDFSSVYGLRRSR</sequence>
<evidence type="ECO:0000256" key="3">
    <source>
        <dbReference type="ARBA" id="ARBA00022475"/>
    </source>
</evidence>
<keyword evidence="5 8" id="KW-1133">Transmembrane helix</keyword>
<evidence type="ECO:0000256" key="4">
    <source>
        <dbReference type="ARBA" id="ARBA00022692"/>
    </source>
</evidence>
<feature type="compositionally biased region" description="Acidic residues" evidence="7">
    <location>
        <begin position="22"/>
        <end position="37"/>
    </location>
</feature>
<feature type="region of interest" description="Disordered" evidence="7">
    <location>
        <begin position="141"/>
        <end position="165"/>
    </location>
</feature>
<name>A0ABZ1UMS5_9BURK</name>
<feature type="transmembrane region" description="Helical" evidence="8">
    <location>
        <begin position="82"/>
        <end position="102"/>
    </location>
</feature>
<proteinExistence type="inferred from homology"/>
<dbReference type="InterPro" id="IPR042217">
    <property type="entry name" value="T4SS_VirB10/TrbI"/>
</dbReference>
<dbReference type="InterPro" id="IPR005498">
    <property type="entry name" value="T4SS_VirB10/TraB/TrbI"/>
</dbReference>
<keyword evidence="6 8" id="KW-0472">Membrane</keyword>
<gene>
    <name evidence="9" type="primary">virB10</name>
    <name evidence="9" type="ORF">E7V67_001495</name>
</gene>
<evidence type="ECO:0000256" key="6">
    <source>
        <dbReference type="ARBA" id="ARBA00023136"/>
    </source>
</evidence>
<dbReference type="Proteomes" id="UP000321323">
    <property type="component" value="Chromosome"/>
</dbReference>
<organism evidence="9 10">
    <name type="scientific">[Empedobacter] haloabium</name>
    <dbReference type="NCBI Taxonomy" id="592317"/>
    <lineage>
        <taxon>Bacteria</taxon>
        <taxon>Pseudomonadati</taxon>
        <taxon>Pseudomonadota</taxon>
        <taxon>Betaproteobacteria</taxon>
        <taxon>Burkholderiales</taxon>
        <taxon>Oxalobacteraceae</taxon>
        <taxon>Telluria group</taxon>
        <taxon>Telluria group incertae sedis</taxon>
    </lineage>
</organism>
<accession>A0ABZ1UMS5</accession>
<keyword evidence="4 8" id="KW-0812">Transmembrane</keyword>
<comment type="subcellular location">
    <subcellularLocation>
        <location evidence="1">Cell membrane</location>
        <topology evidence="1">Single-pass membrane protein</topology>
    </subcellularLocation>
</comment>
<evidence type="ECO:0000256" key="8">
    <source>
        <dbReference type="SAM" id="Phobius"/>
    </source>
</evidence>
<reference evidence="9 10" key="1">
    <citation type="journal article" date="2019" name="Int. J. Syst. Evol. Microbiol.">
        <title>The Draft Whole-Genome Sequence of the Antibiotic Producer Empedobacter haloabium ATCC 31962 Provides Indications for Its Taxonomic Reclassification.</title>
        <authorList>
            <person name="Miess H."/>
            <person name="Arlt P."/>
            <person name="Apel A.K."/>
            <person name="Weber T."/>
            <person name="Nieselt K."/>
            <person name="Hanssen F."/>
            <person name="Czemmel S."/>
            <person name="Nahnsen S."/>
            <person name="Gross H."/>
        </authorList>
    </citation>
    <scope>NUCLEOTIDE SEQUENCE [LARGE SCALE GENOMIC DNA]</scope>
    <source>
        <strain evidence="9 10">ATCC 31962</strain>
    </source>
</reference>
<keyword evidence="10" id="KW-1185">Reference proteome</keyword>
<evidence type="ECO:0000313" key="9">
    <source>
        <dbReference type="EMBL" id="WUR13807.1"/>
    </source>
</evidence>
<dbReference type="Gene3D" id="2.40.128.260">
    <property type="entry name" value="Type IV secretion system, VirB10/TraB/TrbI"/>
    <property type="match status" value="2"/>
</dbReference>
<evidence type="ECO:0000313" key="10">
    <source>
        <dbReference type="Proteomes" id="UP000321323"/>
    </source>
</evidence>
<keyword evidence="3" id="KW-1003">Cell membrane</keyword>
<dbReference type="Pfam" id="PF03743">
    <property type="entry name" value="TrbI"/>
    <property type="match status" value="1"/>
</dbReference>